<gene>
    <name evidence="1" type="ORF">vBKpMFBKp24_086</name>
</gene>
<dbReference type="EMBL" id="MW394391">
    <property type="protein sequence ID" value="QQV92214.1"/>
    <property type="molecule type" value="Genomic_DNA"/>
</dbReference>
<name>A0A7U0GBR2_9CAUD</name>
<keyword evidence="2" id="KW-1185">Reference proteome</keyword>
<proteinExistence type="predicted"/>
<accession>A0A7U0GBR2</accession>
<evidence type="ECO:0000313" key="1">
    <source>
        <dbReference type="EMBL" id="QQV92214.1"/>
    </source>
</evidence>
<protein>
    <submittedName>
        <fullName evidence="1">Uncharacterized protein</fullName>
    </submittedName>
</protein>
<organism evidence="1 2">
    <name type="scientific">Klebsiella phage vB_KpM_FBKp24</name>
    <dbReference type="NCBI Taxonomy" id="2801834"/>
    <lineage>
        <taxon>Viruses</taxon>
        <taxon>Duplodnaviria</taxon>
        <taxon>Heunggongvirae</taxon>
        <taxon>Uroviricota</taxon>
        <taxon>Caudoviricetes</taxon>
        <taxon>Chimalliviridae</taxon>
        <taxon>Maaswegvirus</taxon>
        <taxon>Maaswegvirus Kp24</taxon>
    </lineage>
</organism>
<dbReference type="Proteomes" id="UP000596381">
    <property type="component" value="Segment"/>
</dbReference>
<evidence type="ECO:0000313" key="2">
    <source>
        <dbReference type="Proteomes" id="UP000596381"/>
    </source>
</evidence>
<reference evidence="1 2" key="1">
    <citation type="submission" date="2020-12" db="EMBL/GenBank/DDBJ databases">
        <title>Genomic characterization of four novel bacteriophages infecting Klebsiella pneumoniae.</title>
        <authorList>
            <person name="Estrada Bonilla B."/>
            <person name="Costa A.R."/>
            <person name="van Rossum T."/>
            <person name="Hagedoorn S."/>
            <person name="Wallinga H."/>
            <person name="Xiao M."/>
            <person name="Song W."/>
            <person name="Haas P.-J."/>
            <person name="Nobrega F.L."/>
            <person name="Brouns S.J.J."/>
        </authorList>
    </citation>
    <scope>NUCLEOTIDE SEQUENCE [LARGE SCALE GENOMIC DNA]</scope>
</reference>
<sequence length="142" mass="16382">MVTKPPSVLAVLPCRTFYSGMGAILDNFPKSAWVTPREFSSLFVEDILQPLEMVMHPDILRNRIVSSDSASIDYAVELILENYDCLHRRLLREFEKTLPFLLTDSYTLENLFLYTGSHSLALRIEEHENKSSLLPYTSTYYL</sequence>